<name>A0A3B0RAE6_9ZZZZ</name>
<dbReference type="InterPro" id="IPR012495">
    <property type="entry name" value="TadE-like_dom"/>
</dbReference>
<dbReference type="EMBL" id="UOEE01000081">
    <property type="protein sequence ID" value="VAV89021.1"/>
    <property type="molecule type" value="Genomic_DNA"/>
</dbReference>
<keyword evidence="1" id="KW-0812">Transmembrane</keyword>
<evidence type="ECO:0000256" key="1">
    <source>
        <dbReference type="SAM" id="Phobius"/>
    </source>
</evidence>
<dbReference type="Pfam" id="PF07811">
    <property type="entry name" value="TadE"/>
    <property type="match status" value="1"/>
</dbReference>
<evidence type="ECO:0000313" key="3">
    <source>
        <dbReference type="EMBL" id="VAV89021.1"/>
    </source>
</evidence>
<keyword evidence="1" id="KW-0472">Membrane</keyword>
<reference evidence="3" key="1">
    <citation type="submission" date="2018-06" db="EMBL/GenBank/DDBJ databases">
        <authorList>
            <person name="Zhirakovskaya E."/>
        </authorList>
    </citation>
    <scope>NUCLEOTIDE SEQUENCE</scope>
</reference>
<feature type="domain" description="TadE-like" evidence="2">
    <location>
        <begin position="21"/>
        <end position="62"/>
    </location>
</feature>
<dbReference type="AlphaFoldDB" id="A0A3B0RAE6"/>
<organism evidence="3">
    <name type="scientific">hydrothermal vent metagenome</name>
    <dbReference type="NCBI Taxonomy" id="652676"/>
    <lineage>
        <taxon>unclassified sequences</taxon>
        <taxon>metagenomes</taxon>
        <taxon>ecological metagenomes</taxon>
    </lineage>
</organism>
<gene>
    <name evidence="3" type="ORF">MNBD_ALPHA06-1563</name>
</gene>
<proteinExistence type="predicted"/>
<feature type="transmembrane region" description="Helical" evidence="1">
    <location>
        <begin position="21"/>
        <end position="42"/>
    </location>
</feature>
<sequence length="182" mass="19802">MGRSFTKFRNWLAKFSGDERGVSAIEFALIAPVMVFLLLGSIEVNLMLTADRKITRTTSAIADLVAQDDIITSDEMDDIFTAASAILAPYDTTPLKMRVTSIKMDNAGNSTVVWSEGKGMVGRSPGSSFSTPAGILQPNTSVIMSEVRYDYDSLIGSTLDTAVTMKDTFYLRPRRTAEVIGP</sequence>
<keyword evidence="1" id="KW-1133">Transmembrane helix</keyword>
<protein>
    <recommendedName>
        <fullName evidence="2">TadE-like domain-containing protein</fullName>
    </recommendedName>
</protein>
<accession>A0A3B0RAE6</accession>
<evidence type="ECO:0000259" key="2">
    <source>
        <dbReference type="Pfam" id="PF07811"/>
    </source>
</evidence>